<sequence length="227" mass="25924">MRNTEGLYIADENVGDDTEPIPFMPADYLDIINGDVEYEAHHDLESTYWLLVWIILRHTDHDHPQGNRACGLLFTPGDLIQCRAAKRSWLNEGSPVSIRGNTPLTHLLHKLTRMCNQNLSHRERERIPLTHEAFLGAMQAAHREHGWPLNDDMLPWVPPEPAGDTEDSDWENDSVIVLCTSEVDEENVESRGASRDARLPTTSEVDNQLDAQVDDVTDDLRRWALDW</sequence>
<keyword evidence="3" id="KW-1185">Reference proteome</keyword>
<dbReference type="Proteomes" id="UP000194127">
    <property type="component" value="Unassembled WGS sequence"/>
</dbReference>
<protein>
    <recommendedName>
        <fullName evidence="4">Fungal-type protein kinase domain-containing protein</fullName>
    </recommendedName>
</protein>
<evidence type="ECO:0000313" key="3">
    <source>
        <dbReference type="Proteomes" id="UP000194127"/>
    </source>
</evidence>
<accession>A0A1X6MTS3</accession>
<name>A0A1X6MTS3_9APHY</name>
<dbReference type="AlphaFoldDB" id="A0A1X6MTS3"/>
<evidence type="ECO:0008006" key="4">
    <source>
        <dbReference type="Google" id="ProtNLM"/>
    </source>
</evidence>
<evidence type="ECO:0000313" key="2">
    <source>
        <dbReference type="EMBL" id="OSX59660.1"/>
    </source>
</evidence>
<evidence type="ECO:0000256" key="1">
    <source>
        <dbReference type="SAM" id="MobiDB-lite"/>
    </source>
</evidence>
<proteinExistence type="predicted"/>
<dbReference type="GeneID" id="36327362"/>
<dbReference type="RefSeq" id="XP_024336454.1">
    <property type="nucleotide sequence ID" value="XM_024482413.1"/>
</dbReference>
<reference evidence="2 3" key="1">
    <citation type="submission" date="2017-04" db="EMBL/GenBank/DDBJ databases">
        <title>Genome Sequence of the Model Brown-Rot Fungus Postia placenta SB12.</title>
        <authorList>
            <consortium name="DOE Joint Genome Institute"/>
            <person name="Gaskell J."/>
            <person name="Kersten P."/>
            <person name="Larrondo L.F."/>
            <person name="Canessa P."/>
            <person name="Martinez D."/>
            <person name="Hibbett D."/>
            <person name="Schmoll M."/>
            <person name="Kubicek C.P."/>
            <person name="Martinez A.T."/>
            <person name="Yadav J."/>
            <person name="Master E."/>
            <person name="Magnuson J.K."/>
            <person name="James T."/>
            <person name="Yaver D."/>
            <person name="Berka R."/>
            <person name="Labutti K."/>
            <person name="Lipzen A."/>
            <person name="Aerts A."/>
            <person name="Barry K."/>
            <person name="Henrissat B."/>
            <person name="Blanchette R."/>
            <person name="Grigoriev I."/>
            <person name="Cullen D."/>
        </authorList>
    </citation>
    <scope>NUCLEOTIDE SEQUENCE [LARGE SCALE GENOMIC DNA]</scope>
    <source>
        <strain evidence="2 3">MAD-698-R-SB12</strain>
    </source>
</reference>
<gene>
    <name evidence="2" type="ORF">POSPLADRAFT_1070831</name>
</gene>
<feature type="compositionally biased region" description="Basic and acidic residues" evidence="1">
    <location>
        <begin position="188"/>
        <end position="198"/>
    </location>
</feature>
<feature type="region of interest" description="Disordered" evidence="1">
    <location>
        <begin position="184"/>
        <end position="203"/>
    </location>
</feature>
<organism evidence="2 3">
    <name type="scientific">Postia placenta MAD-698-R-SB12</name>
    <dbReference type="NCBI Taxonomy" id="670580"/>
    <lineage>
        <taxon>Eukaryota</taxon>
        <taxon>Fungi</taxon>
        <taxon>Dikarya</taxon>
        <taxon>Basidiomycota</taxon>
        <taxon>Agaricomycotina</taxon>
        <taxon>Agaricomycetes</taxon>
        <taxon>Polyporales</taxon>
        <taxon>Adustoporiaceae</taxon>
        <taxon>Rhodonia</taxon>
    </lineage>
</organism>
<dbReference type="OrthoDB" id="3270165at2759"/>
<dbReference type="EMBL" id="KZ110601">
    <property type="protein sequence ID" value="OSX59660.1"/>
    <property type="molecule type" value="Genomic_DNA"/>
</dbReference>